<keyword evidence="3" id="KW-0677">Repeat</keyword>
<dbReference type="InterPro" id="IPR002885">
    <property type="entry name" value="PPR_rpt"/>
</dbReference>
<dbReference type="PANTHER" id="PTHR47936:SF1">
    <property type="entry name" value="PENTATRICOPEPTIDE REPEAT-CONTAINING PROTEIN GUN1, CHLOROPLASTIC"/>
    <property type="match status" value="1"/>
</dbReference>
<comment type="similarity">
    <text evidence="2">Belongs to the CCM1 family.</text>
</comment>
<dbReference type="InterPro" id="IPR011990">
    <property type="entry name" value="TPR-like_helical_dom_sf"/>
</dbReference>
<feature type="compositionally biased region" description="Basic and acidic residues" evidence="8">
    <location>
        <begin position="34"/>
        <end position="49"/>
    </location>
</feature>
<evidence type="ECO:0000256" key="6">
    <source>
        <dbReference type="ARBA" id="ARBA00044527"/>
    </source>
</evidence>
<evidence type="ECO:0000256" key="8">
    <source>
        <dbReference type="SAM" id="MobiDB-lite"/>
    </source>
</evidence>
<evidence type="ECO:0000256" key="7">
    <source>
        <dbReference type="PROSITE-ProRule" id="PRU00708"/>
    </source>
</evidence>
<dbReference type="NCBIfam" id="TIGR00756">
    <property type="entry name" value="PPR"/>
    <property type="match status" value="2"/>
</dbReference>
<dbReference type="Gene3D" id="1.25.40.10">
    <property type="entry name" value="Tetratricopeptide repeat domain"/>
    <property type="match status" value="1"/>
</dbReference>
<evidence type="ECO:0000256" key="2">
    <source>
        <dbReference type="ARBA" id="ARBA00006192"/>
    </source>
</evidence>
<evidence type="ECO:0000256" key="1">
    <source>
        <dbReference type="ARBA" id="ARBA00004173"/>
    </source>
</evidence>
<sequence length="753" mass="85745">MLSHHRDLLRNKSHAFTSIFARRHVFIMSHQKKREAVAKSQPSEDDKKSKLQNWAENDDKRRIQEQLLEHNKRLSNLKLFTSGLASYVKHKTDGSLPPNTTFKSSVTETKNRSQVKESKSKAQDEGKEKEPAKDFKAENANISTPFGDIPERIQERLGPATKYLVHKDHQYWELVLIHLQNNGGFNGLKTKEVAKLIRSIPSNQILLVFPIVETLIEDASMLKTKGIMTAYLQKLVSVPVIDSERLQIIESVADGLRTTSEGGKLNTDTFEMLIEAYGKTNNIEKLEGMMVEMKKLGLNPSSRVYTCVLSTSVYKTKDHTQAVQIFDLMKFLAGSMAPKSREYRDIIVSYINNDDIEKSLDLYQEMRDNNIKVDQPTLVALARGCATRSQLKLKAWDFIFEIYELGMKPTIGTLEYMLYLAAKDADLSLARALYQQVIKVSVFNPRALGFLMLAYASSNINESNLTVPAISNHETGRRFRFNILEKVNYVTDLSDPMKAVPFLPKVVLTTPEEVLSESSAILAHALLVNRNAVTSQNVNSFLNIAAKYGSLDEFQDRFEQFSYLDMTGAPQTRLQEDSTVELIEDVEDTEDSVKEPVQTKAPVLNTTDQLLAGVRTGRCTYTYTIALKAAARHKNFDFAEKIWKERGIFRKTTAFTSMSRREKDKLDFIFATSMVHALTEMNLLDDALAIVVSTEYQFKWTWKELMPLHKAAVTTGYDKVTQTIRGITNRAQIKFEGKIRRKDYKVYVMQNKR</sequence>
<dbReference type="GO" id="GO:0005739">
    <property type="term" value="C:mitochondrion"/>
    <property type="evidence" value="ECO:0007669"/>
    <property type="project" value="UniProtKB-SubCell"/>
</dbReference>
<organism evidence="9 10">
    <name type="scientific">Australozyma saopauloensis</name>
    <dbReference type="NCBI Taxonomy" id="291208"/>
    <lineage>
        <taxon>Eukaryota</taxon>
        <taxon>Fungi</taxon>
        <taxon>Dikarya</taxon>
        <taxon>Ascomycota</taxon>
        <taxon>Saccharomycotina</taxon>
        <taxon>Pichiomycetes</taxon>
        <taxon>Metschnikowiaceae</taxon>
        <taxon>Australozyma</taxon>
    </lineage>
</organism>
<dbReference type="KEGG" id="asau:88171139"/>
<dbReference type="Proteomes" id="UP001338582">
    <property type="component" value="Chromosome 1"/>
</dbReference>
<feature type="region of interest" description="Disordered" evidence="8">
    <location>
        <begin position="90"/>
        <end position="141"/>
    </location>
</feature>
<dbReference type="EMBL" id="CP138894">
    <property type="protein sequence ID" value="WPK22851.1"/>
    <property type="molecule type" value="Genomic_DNA"/>
</dbReference>
<comment type="subunit">
    <text evidence="5">Binds to mitochondrial small subunit 15S rRNA.</text>
</comment>
<evidence type="ECO:0000256" key="3">
    <source>
        <dbReference type="ARBA" id="ARBA00022737"/>
    </source>
</evidence>
<accession>A0AAX4H3V2</accession>
<evidence type="ECO:0000256" key="5">
    <source>
        <dbReference type="ARBA" id="ARBA00044511"/>
    </source>
</evidence>
<comment type="subcellular location">
    <subcellularLocation>
        <location evidence="1">Mitochondrion</location>
    </subcellularLocation>
</comment>
<feature type="compositionally biased region" description="Basic and acidic residues" evidence="8">
    <location>
        <begin position="109"/>
        <end position="137"/>
    </location>
</feature>
<dbReference type="PANTHER" id="PTHR47936">
    <property type="entry name" value="PPR_LONG DOMAIN-CONTAINING PROTEIN"/>
    <property type="match status" value="1"/>
</dbReference>
<dbReference type="Pfam" id="PF01535">
    <property type="entry name" value="PPR"/>
    <property type="match status" value="2"/>
</dbReference>
<evidence type="ECO:0000313" key="10">
    <source>
        <dbReference type="Proteomes" id="UP001338582"/>
    </source>
</evidence>
<dbReference type="GeneID" id="88171139"/>
<keyword evidence="10" id="KW-1185">Reference proteome</keyword>
<feature type="repeat" description="PPR" evidence="7">
    <location>
        <begin position="266"/>
        <end position="300"/>
    </location>
</feature>
<name>A0AAX4H3V2_9ASCO</name>
<dbReference type="PROSITE" id="PS51375">
    <property type="entry name" value="PPR"/>
    <property type="match status" value="1"/>
</dbReference>
<reference evidence="9 10" key="1">
    <citation type="submission" date="2023-10" db="EMBL/GenBank/DDBJ databases">
        <title>Draft Genome Sequence of Candida saopaulonensis from a very Premature Infant with Sepsis.</title>
        <authorList>
            <person name="Ning Y."/>
            <person name="Dai R."/>
            <person name="Xiao M."/>
            <person name="Xu Y."/>
            <person name="Yan Q."/>
            <person name="Zhang L."/>
        </authorList>
    </citation>
    <scope>NUCLEOTIDE SEQUENCE [LARGE SCALE GENOMIC DNA]</scope>
    <source>
        <strain evidence="9 10">19XY460</strain>
    </source>
</reference>
<comment type="function">
    <text evidence="4">Regulates mitochondrial small subunit maturation by controlling 15S rRNA 5'-end processing. Localizes to the 5' precursor of the 15S rRNA in a position that is subsequently occupied by mS47 in the mature yeast mtSSU. Uses structure and sequence-specific RNA recognition, binding to a single-stranded region of the precursor and specifically recognizing bases -6 to -1. The exchange of Ccm1 for mS47 is coupled to the irreversible removal of precursor rRNA that is accompanied by conformational changes of the mitoribosomal proteins uS5m and mS26. These conformational changes signal completion of 5'-end rRNA processing through protection of the mature 5'-end of the 15S rRNA and stabilization of mS47. The removal of the 5' precursor together with the dissociation of Ccm1 may be catalyzed by the 5'-3' exoribonuclease Pet127. Involved in the specific removal of group I introns in mitochondrial encoded transcripts.</text>
</comment>
<feature type="region of interest" description="Disordered" evidence="8">
    <location>
        <begin position="32"/>
        <end position="58"/>
    </location>
</feature>
<evidence type="ECO:0000313" key="9">
    <source>
        <dbReference type="EMBL" id="WPK22851.1"/>
    </source>
</evidence>
<feature type="compositionally biased region" description="Polar residues" evidence="8">
    <location>
        <begin position="97"/>
        <end position="108"/>
    </location>
</feature>
<proteinExistence type="inferred from homology"/>
<protein>
    <recommendedName>
        <fullName evidence="6">Mitochondrial 15S rRNA processing factor CCM1</fullName>
    </recommendedName>
</protein>
<dbReference type="RefSeq" id="XP_062875238.1">
    <property type="nucleotide sequence ID" value="XM_063019168.1"/>
</dbReference>
<gene>
    <name evidence="9" type="ORF">PUMCH_000070</name>
</gene>
<evidence type="ECO:0000256" key="4">
    <source>
        <dbReference type="ARBA" id="ARBA00044493"/>
    </source>
</evidence>
<dbReference type="AlphaFoldDB" id="A0AAX4H3V2"/>